<dbReference type="KEGG" id="hst:105183831"/>
<dbReference type="AlphaFoldDB" id="E2BKE6"/>
<dbReference type="PROSITE" id="PS00039">
    <property type="entry name" value="DEAD_ATP_HELICASE"/>
    <property type="match status" value="1"/>
</dbReference>
<dbReference type="SUPFAM" id="SSF52540">
    <property type="entry name" value="P-loop containing nucleoside triphosphate hydrolases"/>
    <property type="match status" value="1"/>
</dbReference>
<dbReference type="SMART" id="SM00490">
    <property type="entry name" value="HELICc"/>
    <property type="match status" value="1"/>
</dbReference>
<proteinExistence type="predicted"/>
<feature type="compositionally biased region" description="Acidic residues" evidence="7">
    <location>
        <begin position="889"/>
        <end position="904"/>
    </location>
</feature>
<evidence type="ECO:0000256" key="7">
    <source>
        <dbReference type="SAM" id="MobiDB-lite"/>
    </source>
</evidence>
<keyword evidence="4 11" id="KW-0347">Helicase</keyword>
<feature type="region of interest" description="Disordered" evidence="7">
    <location>
        <begin position="882"/>
        <end position="909"/>
    </location>
</feature>
<feature type="region of interest" description="Disordered" evidence="7">
    <location>
        <begin position="929"/>
        <end position="955"/>
    </location>
</feature>
<dbReference type="InterPro" id="IPR027417">
    <property type="entry name" value="P-loop_NTPase"/>
</dbReference>
<organism evidence="12">
    <name type="scientific">Harpegnathos saltator</name>
    <name type="common">Jerdon's jumping ant</name>
    <dbReference type="NCBI Taxonomy" id="610380"/>
    <lineage>
        <taxon>Eukaryota</taxon>
        <taxon>Metazoa</taxon>
        <taxon>Ecdysozoa</taxon>
        <taxon>Arthropoda</taxon>
        <taxon>Hexapoda</taxon>
        <taxon>Insecta</taxon>
        <taxon>Pterygota</taxon>
        <taxon>Neoptera</taxon>
        <taxon>Endopterygota</taxon>
        <taxon>Hymenoptera</taxon>
        <taxon>Apocrita</taxon>
        <taxon>Aculeata</taxon>
        <taxon>Formicoidea</taxon>
        <taxon>Formicidae</taxon>
        <taxon>Ponerinae</taxon>
        <taxon>Ponerini</taxon>
        <taxon>Harpegnathos</taxon>
    </lineage>
</organism>
<dbReference type="InterPro" id="IPR014001">
    <property type="entry name" value="Helicase_ATP-bd"/>
</dbReference>
<dbReference type="OrthoDB" id="434041at2759"/>
<dbReference type="GO" id="GO:0005829">
    <property type="term" value="C:cytosol"/>
    <property type="evidence" value="ECO:0007669"/>
    <property type="project" value="TreeGrafter"/>
</dbReference>
<dbReference type="EMBL" id="GL448784">
    <property type="protein sequence ID" value="EFN83831.1"/>
    <property type="molecule type" value="Genomic_DNA"/>
</dbReference>
<dbReference type="Proteomes" id="UP000008237">
    <property type="component" value="Unassembled WGS sequence"/>
</dbReference>
<dbReference type="OMA" id="FLCVFPQ"/>
<dbReference type="SMART" id="SM00487">
    <property type="entry name" value="DEXDc"/>
    <property type="match status" value="1"/>
</dbReference>
<feature type="domain" description="DEAD-box RNA helicase Q" evidence="10">
    <location>
        <begin position="24"/>
        <end position="52"/>
    </location>
</feature>
<dbReference type="PhylomeDB" id="E2BKE6"/>
<dbReference type="PANTHER" id="PTHR47959">
    <property type="entry name" value="ATP-DEPENDENT RNA HELICASE RHLE-RELATED"/>
    <property type="match status" value="1"/>
</dbReference>
<dbReference type="CDD" id="cd18787">
    <property type="entry name" value="SF2_C_DEAD"/>
    <property type="match status" value="1"/>
</dbReference>
<feature type="domain" description="Helicase ATP-binding" evidence="8">
    <location>
        <begin position="55"/>
        <end position="225"/>
    </location>
</feature>
<keyword evidence="5" id="KW-0067">ATP-binding</keyword>
<keyword evidence="2" id="KW-0547">Nucleotide-binding</keyword>
<dbReference type="GO" id="GO:0003724">
    <property type="term" value="F:RNA helicase activity"/>
    <property type="evidence" value="ECO:0007669"/>
    <property type="project" value="UniProtKB-EC"/>
</dbReference>
<dbReference type="InParanoid" id="E2BKE6"/>
<dbReference type="PANTHER" id="PTHR47959:SF1">
    <property type="entry name" value="ATP-DEPENDENT RNA HELICASE DBPA"/>
    <property type="match status" value="1"/>
</dbReference>
<reference evidence="11 12" key="1">
    <citation type="journal article" date="2010" name="Science">
        <title>Genomic comparison of the ants Camponotus floridanus and Harpegnathos saltator.</title>
        <authorList>
            <person name="Bonasio R."/>
            <person name="Zhang G."/>
            <person name="Ye C."/>
            <person name="Mutti N.S."/>
            <person name="Fang X."/>
            <person name="Qin N."/>
            <person name="Donahue G."/>
            <person name="Yang P."/>
            <person name="Li Q."/>
            <person name="Li C."/>
            <person name="Zhang P."/>
            <person name="Huang Z."/>
            <person name="Berger S.L."/>
            <person name="Reinberg D."/>
            <person name="Wang J."/>
            <person name="Liebig J."/>
        </authorList>
    </citation>
    <scope>NUCLEOTIDE SEQUENCE [LARGE SCALE GENOMIC DNA]</scope>
    <source>
        <strain evidence="11 12">R22 G/1</strain>
    </source>
</reference>
<evidence type="ECO:0000256" key="6">
    <source>
        <dbReference type="PROSITE-ProRule" id="PRU00552"/>
    </source>
</evidence>
<dbReference type="GO" id="GO:0016787">
    <property type="term" value="F:hydrolase activity"/>
    <property type="evidence" value="ECO:0007669"/>
    <property type="project" value="UniProtKB-KW"/>
</dbReference>
<dbReference type="Pfam" id="PF00270">
    <property type="entry name" value="DEAD"/>
    <property type="match status" value="1"/>
</dbReference>
<dbReference type="GO" id="GO:0005524">
    <property type="term" value="F:ATP binding"/>
    <property type="evidence" value="ECO:0007669"/>
    <property type="project" value="UniProtKB-KW"/>
</dbReference>
<dbReference type="PROSITE" id="PS51195">
    <property type="entry name" value="Q_MOTIF"/>
    <property type="match status" value="1"/>
</dbReference>
<evidence type="ECO:0000256" key="1">
    <source>
        <dbReference type="ARBA" id="ARBA00012552"/>
    </source>
</evidence>
<dbReference type="PROSITE" id="PS51192">
    <property type="entry name" value="HELICASE_ATP_BIND_1"/>
    <property type="match status" value="1"/>
</dbReference>
<dbReference type="PROSITE" id="PS51194">
    <property type="entry name" value="HELICASE_CTER"/>
    <property type="match status" value="1"/>
</dbReference>
<evidence type="ECO:0000259" key="9">
    <source>
        <dbReference type="PROSITE" id="PS51194"/>
    </source>
</evidence>
<evidence type="ECO:0000256" key="4">
    <source>
        <dbReference type="ARBA" id="ARBA00022806"/>
    </source>
</evidence>
<dbReference type="InterPro" id="IPR000629">
    <property type="entry name" value="RNA-helicase_DEAD-box_CS"/>
</dbReference>
<keyword evidence="3" id="KW-0378">Hydrolase</keyword>
<dbReference type="STRING" id="610380.E2BKE6"/>
<evidence type="ECO:0000259" key="8">
    <source>
        <dbReference type="PROSITE" id="PS51192"/>
    </source>
</evidence>
<feature type="short sequence motif" description="Q motif" evidence="6">
    <location>
        <begin position="24"/>
        <end position="52"/>
    </location>
</feature>
<sequence>MFRYTAHDINKKLRTSDIKIQENVTFLEMGLPEKIMDGLSFAGFERPSPIQLKAIPIGRCGFDLILRAKSGTGKTAVFGIIALEILDIQISSPQVLIVAPTREIAIQISNVLKTIGSEIKGLKVEYFVGGLSVEDDKKRLNECHVAVGAPGRIKHLIDKKLLKVSTVRLFVLDEADKLMETNFQKDINYIFSKLSLNKQVIASSATYPGDLEKFLEMYMCSPVLISPDLDGPILVGIKQFLVVVSSHLNAMKQVQIKVDELQKIFTKIPFKQSLVFSNYQSRAQSVSNKLNSMGFSSTYIIGSQDMAKRLEIMEKLRNFNCRILMTTDLTARGIDVENVNLVINLDIPMDAATYLHRIGRAGRYGTHGISITIVSENELQSFRELLISVGGPNFYLFKLGPDYVEDVWADNITVFEKVYSKPEANGTELSDIDKGILESENGTPMAILTSENTTFSTSSYNSKHIDTNTCSLENSGTNNTANLSNGNQNKSKSILSKDKKCDKAITNETYTKRKKFYLDDKRKLFYNKHNISKVDVQQSDEFEKREEASVIEPILPDLSSSEKMFRFTVKSHTDELSVLEKLNENVVLETNLLSIEDRELSDDEIKQICGCISIPTADKKEESDILSAVMTDNNVISMSQEIAQDKCSLKNSDLEHCAKLNTEELDARSRERNKLYDYLSKCIEEFNETDETPLAAATRWKDKLHFEIELLNNMFKNMTDSIHKLVYEEHYSAFIHFFSMQKRAFLCIFPELRTEEEVNDTYVYSGLNSNNNLLDMYREIEEFKSRFEESRSKFNAHFPYPTNADEHLPNLMMSDSEIEEYRKALRYFKEYKDPNEKLSEILDYIVFLSETEKCDLMQKIKDQNLSFSDMKEFLKEETMKNDSKRVELSEDDVQQFENSDDDTEQHETTAEVDASRIKIEYENCSRKVQNTRPGEVVDDDQGRHEPDDMKNDTSTDIIIGHLNDSKMLSPTEMRENGASSSVSFNNDEVSNTDKDVFNCSQRAKFMSNVRRKTSQSDTKSNVSTKYTPVQTNNVLYNNMSELHGKLDKHVMSNMDTNKSADVNLYSKMPASHAAENTKTAFPGRSLDSTARLSHPRVSDYATLNSCADNRDFNIDRKFSDCEYAKEEETSLLDQIGRFSSHTEYATNHYFPHMHDKTSWYSVRKDTSNHHEESPKTRGLDDLAYNNVYLQNMDVDRFLSSLRMQTNQLHLQIYQSQMLENWISYEE</sequence>
<dbReference type="InterPro" id="IPR011545">
    <property type="entry name" value="DEAD/DEAH_box_helicase_dom"/>
</dbReference>
<dbReference type="InterPro" id="IPR050079">
    <property type="entry name" value="DEAD_box_RNA_helicase"/>
</dbReference>
<keyword evidence="12" id="KW-1185">Reference proteome</keyword>
<dbReference type="GO" id="GO:0003676">
    <property type="term" value="F:nucleic acid binding"/>
    <property type="evidence" value="ECO:0007669"/>
    <property type="project" value="InterPro"/>
</dbReference>
<name>E2BKE6_HARSA</name>
<dbReference type="InterPro" id="IPR001650">
    <property type="entry name" value="Helicase_C-like"/>
</dbReference>
<evidence type="ECO:0000259" key="10">
    <source>
        <dbReference type="PROSITE" id="PS51195"/>
    </source>
</evidence>
<evidence type="ECO:0000256" key="5">
    <source>
        <dbReference type="ARBA" id="ARBA00022840"/>
    </source>
</evidence>
<dbReference type="EC" id="3.6.4.13" evidence="1"/>
<evidence type="ECO:0000256" key="3">
    <source>
        <dbReference type="ARBA" id="ARBA00022801"/>
    </source>
</evidence>
<dbReference type="Gene3D" id="3.40.50.300">
    <property type="entry name" value="P-loop containing nucleotide triphosphate hydrolases"/>
    <property type="match status" value="2"/>
</dbReference>
<evidence type="ECO:0000313" key="12">
    <source>
        <dbReference type="Proteomes" id="UP000008237"/>
    </source>
</evidence>
<gene>
    <name evidence="11" type="ORF">EAI_02644</name>
</gene>
<evidence type="ECO:0000313" key="11">
    <source>
        <dbReference type="EMBL" id="EFN83831.1"/>
    </source>
</evidence>
<feature type="compositionally biased region" description="Basic and acidic residues" evidence="7">
    <location>
        <begin position="940"/>
        <end position="953"/>
    </location>
</feature>
<dbReference type="Pfam" id="PF00271">
    <property type="entry name" value="Helicase_C"/>
    <property type="match status" value="1"/>
</dbReference>
<dbReference type="CDD" id="cd17943">
    <property type="entry name" value="DEADc_DDX20"/>
    <property type="match status" value="1"/>
</dbReference>
<evidence type="ECO:0000256" key="2">
    <source>
        <dbReference type="ARBA" id="ARBA00022741"/>
    </source>
</evidence>
<dbReference type="GO" id="GO:0010468">
    <property type="term" value="P:regulation of gene expression"/>
    <property type="evidence" value="ECO:0007669"/>
    <property type="project" value="UniProtKB-ARBA"/>
</dbReference>
<accession>E2BKE6</accession>
<protein>
    <recommendedName>
        <fullName evidence="1">RNA helicase</fullName>
        <ecNumber evidence="1">3.6.4.13</ecNumber>
    </recommendedName>
</protein>
<feature type="domain" description="Helicase C-terminal" evidence="9">
    <location>
        <begin position="260"/>
        <end position="405"/>
    </location>
</feature>
<dbReference type="InterPro" id="IPR014014">
    <property type="entry name" value="RNA_helicase_DEAD_Q_motif"/>
</dbReference>